<name>A0A8C5MD17_9ANUR</name>
<dbReference type="PANTHER" id="PTHR22930:SF269">
    <property type="entry name" value="NUCLEASE HARBI1-LIKE PROTEIN"/>
    <property type="match status" value="1"/>
</dbReference>
<keyword evidence="6" id="KW-0378">Hydrolase</keyword>
<evidence type="ECO:0000256" key="7">
    <source>
        <dbReference type="ARBA" id="ARBA00023242"/>
    </source>
</evidence>
<evidence type="ECO:0000259" key="8">
    <source>
        <dbReference type="Pfam" id="PF13359"/>
    </source>
</evidence>
<evidence type="ECO:0000256" key="1">
    <source>
        <dbReference type="ARBA" id="ARBA00001968"/>
    </source>
</evidence>
<evidence type="ECO:0000256" key="5">
    <source>
        <dbReference type="ARBA" id="ARBA00022723"/>
    </source>
</evidence>
<evidence type="ECO:0000313" key="10">
    <source>
        <dbReference type="Proteomes" id="UP000694569"/>
    </source>
</evidence>
<organism evidence="9 10">
    <name type="scientific">Leptobrachium leishanense</name>
    <name type="common">Leishan spiny toad</name>
    <dbReference type="NCBI Taxonomy" id="445787"/>
    <lineage>
        <taxon>Eukaryota</taxon>
        <taxon>Metazoa</taxon>
        <taxon>Chordata</taxon>
        <taxon>Craniata</taxon>
        <taxon>Vertebrata</taxon>
        <taxon>Euteleostomi</taxon>
        <taxon>Amphibia</taxon>
        <taxon>Batrachia</taxon>
        <taxon>Anura</taxon>
        <taxon>Pelobatoidea</taxon>
        <taxon>Megophryidae</taxon>
        <taxon>Leptobrachium</taxon>
    </lineage>
</organism>
<evidence type="ECO:0000313" key="9">
    <source>
        <dbReference type="Ensembl" id="ENSLLEP00000012904.1"/>
    </source>
</evidence>
<evidence type="ECO:0000256" key="4">
    <source>
        <dbReference type="ARBA" id="ARBA00022722"/>
    </source>
</evidence>
<proteinExistence type="inferred from homology"/>
<protein>
    <recommendedName>
        <fullName evidence="8">DDE Tnp4 domain-containing protein</fullName>
    </recommendedName>
</protein>
<keyword evidence="7" id="KW-0539">Nucleus</keyword>
<dbReference type="GO" id="GO:0016787">
    <property type="term" value="F:hydrolase activity"/>
    <property type="evidence" value="ECO:0007669"/>
    <property type="project" value="UniProtKB-KW"/>
</dbReference>
<keyword evidence="5" id="KW-0479">Metal-binding</keyword>
<comment type="cofactor">
    <cofactor evidence="1">
        <name>a divalent metal cation</name>
        <dbReference type="ChEBI" id="CHEBI:60240"/>
    </cofactor>
</comment>
<evidence type="ECO:0000256" key="2">
    <source>
        <dbReference type="ARBA" id="ARBA00004123"/>
    </source>
</evidence>
<dbReference type="OrthoDB" id="1912480at2759"/>
<reference evidence="9" key="1">
    <citation type="submission" date="2025-08" db="UniProtKB">
        <authorList>
            <consortium name="Ensembl"/>
        </authorList>
    </citation>
    <scope>IDENTIFICATION</scope>
</reference>
<dbReference type="Ensembl" id="ENSLLET00000013404.1">
    <property type="protein sequence ID" value="ENSLLEP00000012904.1"/>
    <property type="gene ID" value="ENSLLEG00000008146.1"/>
</dbReference>
<comment type="subcellular location">
    <subcellularLocation>
        <location evidence="2">Nucleus</location>
    </subcellularLocation>
</comment>
<accession>A0A8C5MD17</accession>
<reference evidence="9" key="2">
    <citation type="submission" date="2025-09" db="UniProtKB">
        <authorList>
            <consortium name="Ensembl"/>
        </authorList>
    </citation>
    <scope>IDENTIFICATION</scope>
</reference>
<dbReference type="Proteomes" id="UP000694569">
    <property type="component" value="Unplaced"/>
</dbReference>
<dbReference type="InterPro" id="IPR027806">
    <property type="entry name" value="HARBI1_dom"/>
</dbReference>
<feature type="domain" description="DDE Tnp4" evidence="8">
    <location>
        <begin position="132"/>
        <end position="296"/>
    </location>
</feature>
<dbReference type="GO" id="GO:0004518">
    <property type="term" value="F:nuclease activity"/>
    <property type="evidence" value="ECO:0007669"/>
    <property type="project" value="UniProtKB-KW"/>
</dbReference>
<dbReference type="GO" id="GO:0005634">
    <property type="term" value="C:nucleus"/>
    <property type="evidence" value="ECO:0007669"/>
    <property type="project" value="UniProtKB-SubCell"/>
</dbReference>
<keyword evidence="10" id="KW-1185">Reference proteome</keyword>
<evidence type="ECO:0000256" key="3">
    <source>
        <dbReference type="ARBA" id="ARBA00006958"/>
    </source>
</evidence>
<evidence type="ECO:0000256" key="6">
    <source>
        <dbReference type="ARBA" id="ARBA00022801"/>
    </source>
</evidence>
<dbReference type="GeneTree" id="ENSGT00940000164115"/>
<dbReference type="PANTHER" id="PTHR22930">
    <property type="match status" value="1"/>
</dbReference>
<dbReference type="Pfam" id="PF13359">
    <property type="entry name" value="DDE_Tnp_4"/>
    <property type="match status" value="1"/>
</dbReference>
<sequence>MVCCCDDMAHKHRFIAINSHIFIFFANSFDELLDLMSPTLQRQDTFMRESIAPVERLLITLRYLATGQSLVSLHYAFMIGKSTASNIIRETCCALWDILHDVVMKKPNKEEWMAIADVFAKTCNFPNCVGTLDGKHIRIIKPKGSGSVFFNYKKYFSFVLFAVSDANYCFTYIDIRSYGRSSDAAVFAHSEFGQMLQQDELDLPANTTLPGTADPMPFAFVGDEAFALGEHVMRPYSNRGLSVEKRVFNYRLTRARRVVECAFGILSNKWRILHCPLNLQLENAISVVKAVCVLHNFVRHRDGFRFQGLFLVHSMESTDLLASLGSRHGASVRDKFAAYFMSPEGELSWQLQAINNE</sequence>
<dbReference type="AlphaFoldDB" id="A0A8C5MD17"/>
<dbReference type="InterPro" id="IPR045249">
    <property type="entry name" value="HARBI1-like"/>
</dbReference>
<keyword evidence="4" id="KW-0540">Nuclease</keyword>
<comment type="similarity">
    <text evidence="3">Belongs to the HARBI1 family.</text>
</comment>
<dbReference type="GO" id="GO:0046872">
    <property type="term" value="F:metal ion binding"/>
    <property type="evidence" value="ECO:0007669"/>
    <property type="project" value="UniProtKB-KW"/>
</dbReference>